<evidence type="ECO:0000313" key="2">
    <source>
        <dbReference type="Proteomes" id="UP000327085"/>
    </source>
</evidence>
<dbReference type="EMBL" id="CABIKO010001092">
    <property type="protein sequence ID" value="VVA40845.1"/>
    <property type="molecule type" value="Genomic_DNA"/>
</dbReference>
<organism evidence="1 2">
    <name type="scientific">Prunus dulcis</name>
    <name type="common">Almond</name>
    <name type="synonym">Amygdalus dulcis</name>
    <dbReference type="NCBI Taxonomy" id="3755"/>
    <lineage>
        <taxon>Eukaryota</taxon>
        <taxon>Viridiplantae</taxon>
        <taxon>Streptophyta</taxon>
        <taxon>Embryophyta</taxon>
        <taxon>Tracheophyta</taxon>
        <taxon>Spermatophyta</taxon>
        <taxon>Magnoliopsida</taxon>
        <taxon>eudicotyledons</taxon>
        <taxon>Gunneridae</taxon>
        <taxon>Pentapetalae</taxon>
        <taxon>rosids</taxon>
        <taxon>fabids</taxon>
        <taxon>Rosales</taxon>
        <taxon>Rosaceae</taxon>
        <taxon>Amygdaloideae</taxon>
        <taxon>Amygdaleae</taxon>
        <taxon>Prunus</taxon>
    </lineage>
</organism>
<keyword evidence="1" id="KW-0675">Receptor</keyword>
<dbReference type="Proteomes" id="UP000327085">
    <property type="component" value="Chromosome 1"/>
</dbReference>
<accession>A0A5E4GLT9</accession>
<gene>
    <name evidence="1" type="ORF">ALMOND_2B000601</name>
</gene>
<protein>
    <submittedName>
        <fullName evidence="1">PREDICTED: leucine-rich repeat receptor</fullName>
    </submittedName>
</protein>
<name>A0A5E4GLT9_PRUDU</name>
<dbReference type="Gramene" id="VVA40845">
    <property type="protein sequence ID" value="VVA40845"/>
    <property type="gene ID" value="Prudul26B000601"/>
</dbReference>
<dbReference type="AlphaFoldDB" id="A0A5E4GLT9"/>
<proteinExistence type="predicted"/>
<evidence type="ECO:0000313" key="1">
    <source>
        <dbReference type="EMBL" id="VVA40845.1"/>
    </source>
</evidence>
<dbReference type="InParanoid" id="A0A5E4GLT9"/>
<reference evidence="2" key="1">
    <citation type="journal article" date="2020" name="Plant J.">
        <title>Transposons played a major role in the diversification between the closely related almond and peach genomes: results from the almond genome sequence.</title>
        <authorList>
            <person name="Alioto T."/>
            <person name="Alexiou K.G."/>
            <person name="Bardil A."/>
            <person name="Barteri F."/>
            <person name="Castanera R."/>
            <person name="Cruz F."/>
            <person name="Dhingra A."/>
            <person name="Duval H."/>
            <person name="Fernandez I Marti A."/>
            <person name="Frias L."/>
            <person name="Galan B."/>
            <person name="Garcia J.L."/>
            <person name="Howad W."/>
            <person name="Gomez-Garrido J."/>
            <person name="Gut M."/>
            <person name="Julca I."/>
            <person name="Morata J."/>
            <person name="Puigdomenech P."/>
            <person name="Ribeca P."/>
            <person name="Rubio Cabetas M.J."/>
            <person name="Vlasova A."/>
            <person name="Wirthensohn M."/>
            <person name="Garcia-Mas J."/>
            <person name="Gabaldon T."/>
            <person name="Casacuberta J.M."/>
            <person name="Arus P."/>
        </authorList>
    </citation>
    <scope>NUCLEOTIDE SEQUENCE [LARGE SCALE GENOMIC DNA]</scope>
    <source>
        <strain evidence="2">cv. Texas</strain>
    </source>
</reference>
<sequence length="106" mass="11907">MRKYIGPVLGILCSFPLDNSSSRIIASELDGGGYDGFITLSIGNLTEVTIINLNKKPLSRTDPRFHCQYKEAHQNFIVQQFPHSQHSQRTESSQKAGISRHFVQCT</sequence>